<sequence length="299" mass="33778">MLLSPQTMHSVNTADLAAVLAHYGPGLLYHRQMMPAEAMTEYWTASRHRMDLWHHAIGRYRQIEKSGVGVSLRRWWDEHTPMLEEVLVSEMLTRVYAALGAGLDRQCRQSEIKPVLHSVHLTHIEARNRVLQLMVYGRGGSIDEAVRLNRLRTEVERWTDVLLGAMAAEFPEPLEYAINQRRAAAHATDTRSLPLGAARDTANWLSAVTMRDTLQRRTSANAALPEANRQVTQAVMLCLRPDLFDSVGLMKSLWLQRLQSGADQADRVLEQMTADDLSAGSILGGYEAVRNQDLLRRMM</sequence>
<evidence type="ECO:0000313" key="2">
    <source>
        <dbReference type="Proteomes" id="UP000325286"/>
    </source>
</evidence>
<protein>
    <submittedName>
        <fullName evidence="1">Uncharacterized protein</fullName>
    </submittedName>
</protein>
<accession>A0A5B9QI27</accession>
<organism evidence="1 2">
    <name type="scientific">Roseimaritima ulvae</name>
    <dbReference type="NCBI Taxonomy" id="980254"/>
    <lineage>
        <taxon>Bacteria</taxon>
        <taxon>Pseudomonadati</taxon>
        <taxon>Planctomycetota</taxon>
        <taxon>Planctomycetia</taxon>
        <taxon>Pirellulales</taxon>
        <taxon>Pirellulaceae</taxon>
        <taxon>Roseimaritima</taxon>
    </lineage>
</organism>
<reference evidence="1 2" key="1">
    <citation type="submission" date="2019-08" db="EMBL/GenBank/DDBJ databases">
        <title>Deep-cultivation of Planctomycetes and their phenomic and genomic characterization uncovers novel biology.</title>
        <authorList>
            <person name="Wiegand S."/>
            <person name="Jogler M."/>
            <person name="Boedeker C."/>
            <person name="Pinto D."/>
            <person name="Vollmers J."/>
            <person name="Rivas-Marin E."/>
            <person name="Kohn T."/>
            <person name="Peeters S.H."/>
            <person name="Heuer A."/>
            <person name="Rast P."/>
            <person name="Oberbeckmann S."/>
            <person name="Bunk B."/>
            <person name="Jeske O."/>
            <person name="Meyerdierks A."/>
            <person name="Storesund J.E."/>
            <person name="Kallscheuer N."/>
            <person name="Luecker S."/>
            <person name="Lage O.M."/>
            <person name="Pohl T."/>
            <person name="Merkel B.J."/>
            <person name="Hornburger P."/>
            <person name="Mueller R.-W."/>
            <person name="Bruemmer F."/>
            <person name="Labrenz M."/>
            <person name="Spormann A.M."/>
            <person name="Op den Camp H."/>
            <person name="Overmann J."/>
            <person name="Amann R."/>
            <person name="Jetten M.S.M."/>
            <person name="Mascher T."/>
            <person name="Medema M.H."/>
            <person name="Devos D.P."/>
            <person name="Kaster A.-K."/>
            <person name="Ovreas L."/>
            <person name="Rohde M."/>
            <person name="Galperin M.Y."/>
            <person name="Jogler C."/>
        </authorList>
    </citation>
    <scope>NUCLEOTIDE SEQUENCE [LARGE SCALE GENOMIC DNA]</scope>
    <source>
        <strain evidence="1 2">UC8</strain>
    </source>
</reference>
<dbReference type="Proteomes" id="UP000325286">
    <property type="component" value="Chromosome"/>
</dbReference>
<dbReference type="KEGG" id="rul:UC8_07350"/>
<dbReference type="AlphaFoldDB" id="A0A5B9QI27"/>
<dbReference type="EMBL" id="CP042914">
    <property type="protein sequence ID" value="QEG38777.1"/>
    <property type="molecule type" value="Genomic_DNA"/>
</dbReference>
<evidence type="ECO:0000313" key="1">
    <source>
        <dbReference type="EMBL" id="QEG38777.1"/>
    </source>
</evidence>
<name>A0A5B9QI27_9BACT</name>
<keyword evidence="2" id="KW-1185">Reference proteome</keyword>
<proteinExistence type="predicted"/>
<gene>
    <name evidence="1" type="ORF">UC8_07350</name>
</gene>